<organism evidence="2 3">
    <name type="scientific">Lasiosphaeria miniovina</name>
    <dbReference type="NCBI Taxonomy" id="1954250"/>
    <lineage>
        <taxon>Eukaryota</taxon>
        <taxon>Fungi</taxon>
        <taxon>Dikarya</taxon>
        <taxon>Ascomycota</taxon>
        <taxon>Pezizomycotina</taxon>
        <taxon>Sordariomycetes</taxon>
        <taxon>Sordariomycetidae</taxon>
        <taxon>Sordariales</taxon>
        <taxon>Lasiosphaeriaceae</taxon>
        <taxon>Lasiosphaeria</taxon>
    </lineage>
</organism>
<dbReference type="PANTHER" id="PTHR34144:SF8">
    <property type="entry name" value="GLYCOSYLTRANSFERASE FAMILY 69 PROTEIN"/>
    <property type="match status" value="1"/>
</dbReference>
<dbReference type="PANTHER" id="PTHR34144">
    <property type="entry name" value="CHROMOSOME 8, WHOLE GENOME SHOTGUN SEQUENCE"/>
    <property type="match status" value="1"/>
</dbReference>
<evidence type="ECO:0000313" key="2">
    <source>
        <dbReference type="EMBL" id="KAK0709639.1"/>
    </source>
</evidence>
<keyword evidence="2" id="KW-0328">Glycosyltransferase</keyword>
<sequence length="532" mass="60782">MTPQLPFSKKDETRSPPHPITLVATWTISCLRALRRSGYVQLAIKYVAIIVVAVLALMPIFVPSYTRPPPHYRELERRCEDPGRRKVGCANPLNEQVFISIILYDRGGKLSGGKWGERLIKLIDLLGPPNVFLSIYENDSGPEGRAALADLKQRVPCRHSIVSEEHISVEQFHNITFPDGSQRTKRVAFLSELRNRALRPLDAFREERGAVEYDKVLFLNDIAFEPIDAAHLLFNTNQGRNGRADYVGACGVDWFGPSNIYDIYALRDAEGYAYYQNTYPFFGRRGQGRSRAAVLAQSDAVPARSCWGGMMAVQARYVQNLLCEPPSPAFSAVNGHVIDPDMPRNVTAPVRFRYEPGIYYDACECCLFSADLGQLARSEGHRTGIVMNPYVRVAYTEKVLRWLPLVKYWERLWVFVWEFRSLITSRADNPYRTVAEGEPFVEEIFDGGWRLVKRVGRSGLFCGVRDMQVLRKDGEHHKGTGRLPHLNWVNTRMPPGQQLSFKSWWGRILPTNWPREYTGSAQEVRETFFEWE</sequence>
<keyword evidence="1" id="KW-0472">Membrane</keyword>
<keyword evidence="3" id="KW-1185">Reference proteome</keyword>
<keyword evidence="2" id="KW-0808">Transferase</keyword>
<name>A0AA40DMX9_9PEZI</name>
<proteinExistence type="predicted"/>
<reference evidence="2" key="1">
    <citation type="submission" date="2023-06" db="EMBL/GenBank/DDBJ databases">
        <title>Genome-scale phylogeny and comparative genomics of the fungal order Sordariales.</title>
        <authorList>
            <consortium name="Lawrence Berkeley National Laboratory"/>
            <person name="Hensen N."/>
            <person name="Bonometti L."/>
            <person name="Westerberg I."/>
            <person name="Brannstrom I.O."/>
            <person name="Guillou S."/>
            <person name="Cros-Aarteil S."/>
            <person name="Calhoun S."/>
            <person name="Haridas S."/>
            <person name="Kuo A."/>
            <person name="Mondo S."/>
            <person name="Pangilinan J."/>
            <person name="Riley R."/>
            <person name="LaButti K."/>
            <person name="Andreopoulos B."/>
            <person name="Lipzen A."/>
            <person name="Chen C."/>
            <person name="Yanf M."/>
            <person name="Daum C."/>
            <person name="Ng V."/>
            <person name="Clum A."/>
            <person name="Steindorff A."/>
            <person name="Ohm R."/>
            <person name="Martin F."/>
            <person name="Silar P."/>
            <person name="Natvig D."/>
            <person name="Lalanne C."/>
            <person name="Gautier V."/>
            <person name="Ament-velasquez S.L."/>
            <person name="Kruys A."/>
            <person name="Hutchinson M.I."/>
            <person name="Powell A.J."/>
            <person name="Barry K."/>
            <person name="Miller A.N."/>
            <person name="Grigoriev I.V."/>
            <person name="Debuchy R."/>
            <person name="Gladieux P."/>
            <person name="Thoren M.H."/>
            <person name="Johannesson H."/>
        </authorList>
    </citation>
    <scope>NUCLEOTIDE SEQUENCE</scope>
    <source>
        <strain evidence="2">SMH2392-1A</strain>
    </source>
</reference>
<dbReference type="RefSeq" id="XP_060292943.1">
    <property type="nucleotide sequence ID" value="XM_060446779.1"/>
</dbReference>
<dbReference type="GO" id="GO:0016757">
    <property type="term" value="F:glycosyltransferase activity"/>
    <property type="evidence" value="ECO:0007669"/>
    <property type="project" value="UniProtKB-KW"/>
</dbReference>
<dbReference type="AlphaFoldDB" id="A0AA40DMX9"/>
<dbReference type="EMBL" id="JAUIRO010000006">
    <property type="protein sequence ID" value="KAK0709639.1"/>
    <property type="molecule type" value="Genomic_DNA"/>
</dbReference>
<protein>
    <submittedName>
        <fullName evidence="2">Cryptococcal mannosyltransferase 1-domain-containing protein</fullName>
    </submittedName>
</protein>
<feature type="transmembrane region" description="Helical" evidence="1">
    <location>
        <begin position="42"/>
        <end position="62"/>
    </location>
</feature>
<gene>
    <name evidence="2" type="ORF">B0T26DRAFT_786034</name>
</gene>
<dbReference type="Pfam" id="PF11735">
    <property type="entry name" value="CAP59_mtransfer"/>
    <property type="match status" value="1"/>
</dbReference>
<evidence type="ECO:0000313" key="3">
    <source>
        <dbReference type="Proteomes" id="UP001172101"/>
    </source>
</evidence>
<accession>A0AA40DMX9</accession>
<dbReference type="GeneID" id="85330049"/>
<keyword evidence="1" id="KW-1133">Transmembrane helix</keyword>
<comment type="caution">
    <text evidence="2">The sequence shown here is derived from an EMBL/GenBank/DDBJ whole genome shotgun (WGS) entry which is preliminary data.</text>
</comment>
<keyword evidence="1" id="KW-0812">Transmembrane</keyword>
<dbReference type="InterPro" id="IPR021047">
    <property type="entry name" value="Mannosyltransferase_CMT1"/>
</dbReference>
<evidence type="ECO:0000256" key="1">
    <source>
        <dbReference type="SAM" id="Phobius"/>
    </source>
</evidence>
<dbReference type="Proteomes" id="UP001172101">
    <property type="component" value="Unassembled WGS sequence"/>
</dbReference>